<organism evidence="1 2">
    <name type="scientific">Caerostris extrusa</name>
    <name type="common">Bark spider</name>
    <name type="synonym">Caerostris bankana</name>
    <dbReference type="NCBI Taxonomy" id="172846"/>
    <lineage>
        <taxon>Eukaryota</taxon>
        <taxon>Metazoa</taxon>
        <taxon>Ecdysozoa</taxon>
        <taxon>Arthropoda</taxon>
        <taxon>Chelicerata</taxon>
        <taxon>Arachnida</taxon>
        <taxon>Araneae</taxon>
        <taxon>Araneomorphae</taxon>
        <taxon>Entelegynae</taxon>
        <taxon>Araneoidea</taxon>
        <taxon>Araneidae</taxon>
        <taxon>Caerostris</taxon>
    </lineage>
</organism>
<evidence type="ECO:0000313" key="2">
    <source>
        <dbReference type="Proteomes" id="UP001054945"/>
    </source>
</evidence>
<comment type="caution">
    <text evidence="1">The sequence shown here is derived from an EMBL/GenBank/DDBJ whole genome shotgun (WGS) entry which is preliminary data.</text>
</comment>
<reference evidence="1 2" key="1">
    <citation type="submission" date="2021-06" db="EMBL/GenBank/DDBJ databases">
        <title>Caerostris extrusa draft genome.</title>
        <authorList>
            <person name="Kono N."/>
            <person name="Arakawa K."/>
        </authorList>
    </citation>
    <scope>NUCLEOTIDE SEQUENCE [LARGE SCALE GENOMIC DNA]</scope>
</reference>
<sequence length="109" mass="12147">MEVERKGLARVKMEMEFPREKLNFEATQWTPLLNPAGDGDVWRNTFLSKDGGEGRSVDVFYKPYECLADTIAAKSIENGTVGRAPKALVASSHAMQMSRLVDRALNCLL</sequence>
<dbReference type="Proteomes" id="UP001054945">
    <property type="component" value="Unassembled WGS sequence"/>
</dbReference>
<gene>
    <name evidence="1" type="ORF">CEXT_111051</name>
</gene>
<dbReference type="AlphaFoldDB" id="A0AAV4MWN2"/>
<protein>
    <submittedName>
        <fullName evidence="1">Uncharacterized protein</fullName>
    </submittedName>
</protein>
<dbReference type="EMBL" id="BPLR01002662">
    <property type="protein sequence ID" value="GIX76380.1"/>
    <property type="molecule type" value="Genomic_DNA"/>
</dbReference>
<keyword evidence="2" id="KW-1185">Reference proteome</keyword>
<proteinExistence type="predicted"/>
<evidence type="ECO:0000313" key="1">
    <source>
        <dbReference type="EMBL" id="GIX76380.1"/>
    </source>
</evidence>
<accession>A0AAV4MWN2</accession>
<name>A0AAV4MWN2_CAEEX</name>